<keyword evidence="2" id="KW-1133">Transmembrane helix</keyword>
<feature type="transmembrane region" description="Helical" evidence="2">
    <location>
        <begin position="6"/>
        <end position="39"/>
    </location>
</feature>
<sequence>MLGGSALYLAMVGLLTGGPAGFLLVVGVTGLVTASYALLTGRRSWALLPSPGVAAASLAACLILTSFGAALSHPGDDDLDLAANSSSSAASPETAEGSRAEPASASDSAAASSDSASESESATAAPAPPAETTIDTARVAPPIIAERTVIGTAIGTRGTIIDAAGAAIGGSAMTLLDELPAKNACRSALPSPCRIPD</sequence>
<keyword evidence="2" id="KW-0812">Transmembrane</keyword>
<proteinExistence type="predicted"/>
<dbReference type="EMBL" id="FNFU01000001">
    <property type="protein sequence ID" value="SDJ84178.1"/>
    <property type="molecule type" value="Genomic_DNA"/>
</dbReference>
<gene>
    <name evidence="3" type="ORF">SAMN05216282_10147</name>
</gene>
<name>A0A1G8X0K3_9MICO</name>
<evidence type="ECO:0000256" key="2">
    <source>
        <dbReference type="SAM" id="Phobius"/>
    </source>
</evidence>
<evidence type="ECO:0000256" key="1">
    <source>
        <dbReference type="SAM" id="MobiDB-lite"/>
    </source>
</evidence>
<feature type="compositionally biased region" description="Low complexity" evidence="1">
    <location>
        <begin position="100"/>
        <end position="137"/>
    </location>
</feature>
<protein>
    <submittedName>
        <fullName evidence="3">Uncharacterized protein</fullName>
    </submittedName>
</protein>
<evidence type="ECO:0000313" key="3">
    <source>
        <dbReference type="EMBL" id="SDJ84178.1"/>
    </source>
</evidence>
<feature type="transmembrane region" description="Helical" evidence="2">
    <location>
        <begin position="51"/>
        <end position="71"/>
    </location>
</feature>
<evidence type="ECO:0000313" key="4">
    <source>
        <dbReference type="Proteomes" id="UP000198701"/>
    </source>
</evidence>
<dbReference type="Proteomes" id="UP000198701">
    <property type="component" value="Unassembled WGS sequence"/>
</dbReference>
<reference evidence="3 4" key="1">
    <citation type="submission" date="2016-10" db="EMBL/GenBank/DDBJ databases">
        <authorList>
            <person name="de Groot N.N."/>
        </authorList>
    </citation>
    <scope>NUCLEOTIDE SEQUENCE [LARGE SCALE GENOMIC DNA]</scope>
    <source>
        <strain evidence="3 4">CGMCC 1.5382</strain>
    </source>
</reference>
<dbReference type="AlphaFoldDB" id="A0A1G8X0K3"/>
<keyword evidence="2" id="KW-0472">Membrane</keyword>
<accession>A0A1G8X0K3</accession>
<organism evidence="3 4">
    <name type="scientific">Cryobacterium psychrotolerans</name>
    <dbReference type="NCBI Taxonomy" id="386301"/>
    <lineage>
        <taxon>Bacteria</taxon>
        <taxon>Bacillati</taxon>
        <taxon>Actinomycetota</taxon>
        <taxon>Actinomycetes</taxon>
        <taxon>Micrococcales</taxon>
        <taxon>Microbacteriaceae</taxon>
        <taxon>Cryobacterium</taxon>
    </lineage>
</organism>
<feature type="compositionally biased region" description="Low complexity" evidence="1">
    <location>
        <begin position="82"/>
        <end position="91"/>
    </location>
</feature>
<feature type="region of interest" description="Disordered" evidence="1">
    <location>
        <begin position="82"/>
        <end position="138"/>
    </location>
</feature>
<keyword evidence="4" id="KW-1185">Reference proteome</keyword>